<dbReference type="Gene3D" id="1.20.120.520">
    <property type="entry name" value="nmb1532 protein domain like"/>
    <property type="match status" value="1"/>
</dbReference>
<dbReference type="Proteomes" id="UP001501265">
    <property type="component" value="Unassembled WGS sequence"/>
</dbReference>
<organism evidence="1 2">
    <name type="scientific">Streptomyces ziwulingensis</name>
    <dbReference type="NCBI Taxonomy" id="1045501"/>
    <lineage>
        <taxon>Bacteria</taxon>
        <taxon>Bacillati</taxon>
        <taxon>Actinomycetota</taxon>
        <taxon>Actinomycetes</taxon>
        <taxon>Kitasatosporales</taxon>
        <taxon>Streptomycetaceae</taxon>
        <taxon>Streptomyces</taxon>
    </lineage>
</organism>
<comment type="caution">
    <text evidence="1">The sequence shown here is derived from an EMBL/GenBank/DDBJ whole genome shotgun (WGS) entry which is preliminary data.</text>
</comment>
<keyword evidence="2" id="KW-1185">Reference proteome</keyword>
<evidence type="ECO:0000313" key="2">
    <source>
        <dbReference type="Proteomes" id="UP001501265"/>
    </source>
</evidence>
<proteinExistence type="predicted"/>
<gene>
    <name evidence="1" type="ORF">GCM10023220_10940</name>
</gene>
<evidence type="ECO:0000313" key="1">
    <source>
        <dbReference type="EMBL" id="GAA4788284.1"/>
    </source>
</evidence>
<sequence length="200" mass="22320">MNANVDPDSRIIPDMQLIHETHRMSARLLIHAIPRPAISPKALIQLREFVVVSLRHHHETEVGLLWLHIMTVAPGAANAFAQLNRDYERLDAALARLADIELACIATTTPSRRSSTSEARNTLRVLCEAATAVRDSLYTYLGHQEASLFPLFQGFVTRYQWEEFLNGLTESIPPISGHVMGFPRWISSARSPIDAKADGT</sequence>
<protein>
    <recommendedName>
        <fullName evidence="3">Hemerythrin-like domain-containing protein</fullName>
    </recommendedName>
</protein>
<reference evidence="2" key="1">
    <citation type="journal article" date="2019" name="Int. J. Syst. Evol. Microbiol.">
        <title>The Global Catalogue of Microorganisms (GCM) 10K type strain sequencing project: providing services to taxonomists for standard genome sequencing and annotation.</title>
        <authorList>
            <consortium name="The Broad Institute Genomics Platform"/>
            <consortium name="The Broad Institute Genome Sequencing Center for Infectious Disease"/>
            <person name="Wu L."/>
            <person name="Ma J."/>
        </authorList>
    </citation>
    <scope>NUCLEOTIDE SEQUENCE [LARGE SCALE GENOMIC DNA]</scope>
    <source>
        <strain evidence="2">JCM 18081</strain>
    </source>
</reference>
<dbReference type="RefSeq" id="WP_345617752.1">
    <property type="nucleotide sequence ID" value="NZ_BAABIG010000010.1"/>
</dbReference>
<accession>A0ABP9AZT0</accession>
<evidence type="ECO:0008006" key="3">
    <source>
        <dbReference type="Google" id="ProtNLM"/>
    </source>
</evidence>
<dbReference type="EMBL" id="BAABIG010000010">
    <property type="protein sequence ID" value="GAA4788284.1"/>
    <property type="molecule type" value="Genomic_DNA"/>
</dbReference>
<name>A0ABP9AZT0_9ACTN</name>